<organism evidence="1 2">
    <name type="scientific">Penicillium nalgiovense</name>
    <dbReference type="NCBI Taxonomy" id="60175"/>
    <lineage>
        <taxon>Eukaryota</taxon>
        <taxon>Fungi</taxon>
        <taxon>Dikarya</taxon>
        <taxon>Ascomycota</taxon>
        <taxon>Pezizomycotina</taxon>
        <taxon>Eurotiomycetes</taxon>
        <taxon>Eurotiomycetidae</taxon>
        <taxon>Eurotiales</taxon>
        <taxon>Aspergillaceae</taxon>
        <taxon>Penicillium</taxon>
    </lineage>
</organism>
<feature type="non-terminal residue" evidence="1">
    <location>
        <position position="36"/>
    </location>
</feature>
<protein>
    <submittedName>
        <fullName evidence="1">Uncharacterized protein</fullName>
    </submittedName>
</protein>
<reference evidence="2" key="1">
    <citation type="journal article" date="2017" name="Nat. Microbiol.">
        <title>Global analysis of biosynthetic gene clusters reveals vast potential of secondary metabolite production in Penicillium species.</title>
        <authorList>
            <person name="Nielsen J.C."/>
            <person name="Grijseels S."/>
            <person name="Prigent S."/>
            <person name="Ji B."/>
            <person name="Dainat J."/>
            <person name="Nielsen K.F."/>
            <person name="Frisvad J.C."/>
            <person name="Workman M."/>
            <person name="Nielsen J."/>
        </authorList>
    </citation>
    <scope>NUCLEOTIDE SEQUENCE [LARGE SCALE GENOMIC DNA]</scope>
    <source>
        <strain evidence="2">IBT 13039</strain>
    </source>
</reference>
<evidence type="ECO:0000313" key="1">
    <source>
        <dbReference type="EMBL" id="OQE72626.1"/>
    </source>
</evidence>
<name>A0A1V6XC15_PENNA</name>
<proteinExistence type="predicted"/>
<accession>A0A1V6XC15</accession>
<gene>
    <name evidence="1" type="ORF">PENNAL_c0095G00572</name>
</gene>
<dbReference type="Proteomes" id="UP000191691">
    <property type="component" value="Unassembled WGS sequence"/>
</dbReference>
<dbReference type="EMBL" id="MOOB01000095">
    <property type="protein sequence ID" value="OQE72626.1"/>
    <property type="molecule type" value="Genomic_DNA"/>
</dbReference>
<evidence type="ECO:0000313" key="2">
    <source>
        <dbReference type="Proteomes" id="UP000191691"/>
    </source>
</evidence>
<keyword evidence="2" id="KW-1185">Reference proteome</keyword>
<comment type="caution">
    <text evidence="1">The sequence shown here is derived from an EMBL/GenBank/DDBJ whole genome shotgun (WGS) entry which is preliminary data.</text>
</comment>
<sequence length="36" mass="4269">MELTEARINPMETSDEIWRSIGNTRDIVAPRHDWLD</sequence>
<dbReference type="AlphaFoldDB" id="A0A1V6XC15"/>